<evidence type="ECO:0000259" key="7">
    <source>
        <dbReference type="PROSITE" id="PS51918"/>
    </source>
</evidence>
<evidence type="ECO:0000256" key="3">
    <source>
        <dbReference type="ARBA" id="ARBA00022723"/>
    </source>
</evidence>
<dbReference type="GO" id="GO:0051536">
    <property type="term" value="F:iron-sulfur cluster binding"/>
    <property type="evidence" value="ECO:0007669"/>
    <property type="project" value="UniProtKB-KW"/>
</dbReference>
<comment type="cofactor">
    <cofactor evidence="1">
        <name>[4Fe-4S] cluster</name>
        <dbReference type="ChEBI" id="CHEBI:49883"/>
    </cofactor>
</comment>
<feature type="domain" description="B12-binding" evidence="6">
    <location>
        <begin position="1"/>
        <end position="134"/>
    </location>
</feature>
<keyword evidence="4" id="KW-0408">Iron</keyword>
<evidence type="ECO:0000313" key="9">
    <source>
        <dbReference type="Proteomes" id="UP000010847"/>
    </source>
</evidence>
<gene>
    <name evidence="8" type="ORF">DESME_15220</name>
</gene>
<dbReference type="PANTHER" id="PTHR43409:SF16">
    <property type="entry name" value="SLR0320 PROTEIN"/>
    <property type="match status" value="1"/>
</dbReference>
<dbReference type="Pfam" id="PF02310">
    <property type="entry name" value="B12-binding"/>
    <property type="match status" value="1"/>
</dbReference>
<dbReference type="GO" id="GO:0005829">
    <property type="term" value="C:cytosol"/>
    <property type="evidence" value="ECO:0007669"/>
    <property type="project" value="TreeGrafter"/>
</dbReference>
<dbReference type="SFLD" id="SFLDS00029">
    <property type="entry name" value="Radical_SAM"/>
    <property type="match status" value="1"/>
</dbReference>
<dbReference type="AlphaFoldDB" id="W0EFF0"/>
<dbReference type="PROSITE" id="PS51332">
    <property type="entry name" value="B12_BINDING"/>
    <property type="match status" value="1"/>
</dbReference>
<dbReference type="GO" id="GO:0046872">
    <property type="term" value="F:metal ion binding"/>
    <property type="evidence" value="ECO:0007669"/>
    <property type="project" value="UniProtKB-KW"/>
</dbReference>
<dbReference type="InterPro" id="IPR058240">
    <property type="entry name" value="rSAM_sf"/>
</dbReference>
<protein>
    <submittedName>
        <fullName evidence="8">Fe-S oxidoreductase</fullName>
    </submittedName>
</protein>
<dbReference type="Gene3D" id="3.40.50.280">
    <property type="entry name" value="Cobalamin-binding domain"/>
    <property type="match status" value="1"/>
</dbReference>
<dbReference type="OrthoDB" id="9801424at2"/>
<dbReference type="PANTHER" id="PTHR43409">
    <property type="entry name" value="ANAEROBIC MAGNESIUM-PROTOPORPHYRIN IX MONOMETHYL ESTER CYCLASE-RELATED"/>
    <property type="match status" value="1"/>
</dbReference>
<dbReference type="InterPro" id="IPR007197">
    <property type="entry name" value="rSAM"/>
</dbReference>
<dbReference type="Gene3D" id="3.80.30.20">
    <property type="entry name" value="tm_1862 like domain"/>
    <property type="match status" value="1"/>
</dbReference>
<dbReference type="KEGG" id="dmt:DESME_15220"/>
<accession>W0EFF0</accession>
<dbReference type="PROSITE" id="PS51918">
    <property type="entry name" value="RADICAL_SAM"/>
    <property type="match status" value="1"/>
</dbReference>
<reference evidence="8 9" key="1">
    <citation type="submission" date="2013-12" db="EMBL/GenBank/DDBJ databases">
        <authorList>
            <consortium name="DOE Joint Genome Institute"/>
            <person name="Smidt H."/>
            <person name="Huntemann M."/>
            <person name="Han J."/>
            <person name="Chen A."/>
            <person name="Kyrpides N."/>
            <person name="Mavromatis K."/>
            <person name="Markowitz V."/>
            <person name="Palaniappan K."/>
            <person name="Ivanova N."/>
            <person name="Schaumberg A."/>
            <person name="Pati A."/>
            <person name="Liolios K."/>
            <person name="Nordberg H.P."/>
            <person name="Cantor M.N."/>
            <person name="Hua S.X."/>
            <person name="Woyke T."/>
        </authorList>
    </citation>
    <scope>NUCLEOTIDE SEQUENCE [LARGE SCALE GENOMIC DNA]</scope>
    <source>
        <strain evidence="9">DSM 15288</strain>
    </source>
</reference>
<dbReference type="GO" id="GO:0031419">
    <property type="term" value="F:cobalamin binding"/>
    <property type="evidence" value="ECO:0007669"/>
    <property type="project" value="InterPro"/>
</dbReference>
<keyword evidence="9" id="KW-1185">Reference proteome</keyword>
<evidence type="ECO:0000313" key="8">
    <source>
        <dbReference type="EMBL" id="AHF08223.1"/>
    </source>
</evidence>
<dbReference type="SUPFAM" id="SSF102114">
    <property type="entry name" value="Radical SAM enzymes"/>
    <property type="match status" value="1"/>
</dbReference>
<dbReference type="InterPro" id="IPR006158">
    <property type="entry name" value="Cobalamin-bd"/>
</dbReference>
<evidence type="ECO:0000256" key="5">
    <source>
        <dbReference type="ARBA" id="ARBA00023014"/>
    </source>
</evidence>
<dbReference type="InterPro" id="IPR036724">
    <property type="entry name" value="Cobalamin-bd_sf"/>
</dbReference>
<proteinExistence type="predicted"/>
<dbReference type="InterPro" id="IPR051198">
    <property type="entry name" value="BchE-like"/>
</dbReference>
<evidence type="ECO:0000256" key="4">
    <source>
        <dbReference type="ARBA" id="ARBA00023004"/>
    </source>
</evidence>
<dbReference type="Pfam" id="PF04055">
    <property type="entry name" value="Radical_SAM"/>
    <property type="match status" value="1"/>
</dbReference>
<dbReference type="STRING" id="871968.DESME_15220"/>
<dbReference type="Pfam" id="PF13311">
    <property type="entry name" value="DUF4080"/>
    <property type="match status" value="1"/>
</dbReference>
<keyword evidence="5" id="KW-0411">Iron-sulfur</keyword>
<organism evidence="8 9">
    <name type="scientific">Desulfitobacterium metallireducens DSM 15288</name>
    <dbReference type="NCBI Taxonomy" id="871968"/>
    <lineage>
        <taxon>Bacteria</taxon>
        <taxon>Bacillati</taxon>
        <taxon>Bacillota</taxon>
        <taxon>Clostridia</taxon>
        <taxon>Eubacteriales</taxon>
        <taxon>Desulfitobacteriaceae</taxon>
        <taxon>Desulfitobacterium</taxon>
    </lineage>
</organism>
<keyword evidence="2" id="KW-0949">S-adenosyl-L-methionine</keyword>
<keyword evidence="3" id="KW-0479">Metal-binding</keyword>
<dbReference type="InterPro" id="IPR025288">
    <property type="entry name" value="DUF4080"/>
</dbReference>
<feature type="domain" description="Radical SAM core" evidence="7">
    <location>
        <begin position="174"/>
        <end position="413"/>
    </location>
</feature>
<evidence type="ECO:0000256" key="1">
    <source>
        <dbReference type="ARBA" id="ARBA00001966"/>
    </source>
</evidence>
<dbReference type="CDD" id="cd02068">
    <property type="entry name" value="radical_SAM_B12_BD"/>
    <property type="match status" value="1"/>
</dbReference>
<name>W0EFF0_9FIRM</name>
<sequence length="583" mass="68909">MRILLACLNSKYVHTNLALRYLRDTVCPEFPETEIREFTINERVEKIAGEIYEAKAEVVGFSCYIWNLTETLAVIRRLRPVCPDTCFILGGPEVSYDAGEFLKENPEVDGVVYGEGEVTFIELLRTWRDKLNLEQVLGLAWRKRTSEGIKIRVNPPRPLLPLSENTIPYQEEEDFKGRLVYVETTRGCPFNCQYCLSSTIPGVRYIDPETFRMILKRLLNYGARTIKFVDRTFNVNKKHAFQILNIVREEAENYPPDEGIRVHCEIAGELLDEEWGNYLKEYPAGLVQFEVGVQSTYRPTLQIIERTQHFDHWSGYIREIQRLGTIPLHLDLIAGLPEEDWEHFRLSFNDVYEVQPDMLQLGFLKVLKGSGLREKSQEYGLVFSPDPPYTILQTRTLSHEELLKLHRLEEVLDRYYNSGKFREILREAVLLFPTPFDFYHEMAEYWHDQGWFRQSWSGKALFNKLWEFLEASLIKAEEGVYSLKEKLRERLRYDYFYWERPASVPEFLQIPEGERIEDYLSYKAQIQGDERWETQIPPKKQMDRRQWARATAVEYFSKEKWVLFFYQKGLTEVYTMTSLEHDS</sequence>
<evidence type="ECO:0000259" key="6">
    <source>
        <dbReference type="PROSITE" id="PS51332"/>
    </source>
</evidence>
<dbReference type="InterPro" id="IPR006638">
    <property type="entry name" value="Elp3/MiaA/NifB-like_rSAM"/>
</dbReference>
<dbReference type="InterPro" id="IPR023404">
    <property type="entry name" value="rSAM_horseshoe"/>
</dbReference>
<dbReference type="eggNOG" id="COG1032">
    <property type="taxonomic scope" value="Bacteria"/>
</dbReference>
<dbReference type="HOGENOM" id="CLU_021572_1_0_9"/>
<dbReference type="SFLD" id="SFLDG01082">
    <property type="entry name" value="B12-binding_domain_containing"/>
    <property type="match status" value="1"/>
</dbReference>
<dbReference type="SUPFAM" id="SSF52242">
    <property type="entry name" value="Cobalamin (vitamin B12)-binding domain"/>
    <property type="match status" value="1"/>
</dbReference>
<dbReference type="SMART" id="SM00729">
    <property type="entry name" value="Elp3"/>
    <property type="match status" value="1"/>
</dbReference>
<dbReference type="RefSeq" id="WP_006716894.1">
    <property type="nucleotide sequence ID" value="NZ_CP007032.1"/>
</dbReference>
<dbReference type="EMBL" id="CP007032">
    <property type="protein sequence ID" value="AHF08223.1"/>
    <property type="molecule type" value="Genomic_DNA"/>
</dbReference>
<dbReference type="GO" id="GO:0003824">
    <property type="term" value="F:catalytic activity"/>
    <property type="evidence" value="ECO:0007669"/>
    <property type="project" value="InterPro"/>
</dbReference>
<dbReference type="CDD" id="cd01335">
    <property type="entry name" value="Radical_SAM"/>
    <property type="match status" value="1"/>
</dbReference>
<evidence type="ECO:0000256" key="2">
    <source>
        <dbReference type="ARBA" id="ARBA00022691"/>
    </source>
</evidence>
<dbReference type="Proteomes" id="UP000010847">
    <property type="component" value="Chromosome"/>
</dbReference>